<keyword evidence="2" id="KW-1185">Reference proteome</keyword>
<dbReference type="EMBL" id="JARGYT010000017">
    <property type="protein sequence ID" value="MDZ5762045.1"/>
    <property type="molecule type" value="Genomic_DNA"/>
</dbReference>
<evidence type="ECO:0000313" key="2">
    <source>
        <dbReference type="Proteomes" id="UP001293791"/>
    </source>
</evidence>
<gene>
    <name evidence="1" type="ORF">Cyrtocomes_00411</name>
</gene>
<organism evidence="1 2">
    <name type="scientific">Candidatus Cyrtobacter comes</name>
    <dbReference type="NCBI Taxonomy" id="675776"/>
    <lineage>
        <taxon>Bacteria</taxon>
        <taxon>Pseudomonadati</taxon>
        <taxon>Pseudomonadota</taxon>
        <taxon>Alphaproteobacteria</taxon>
        <taxon>Rickettsiales</taxon>
        <taxon>Candidatus Midichloriaceae</taxon>
        <taxon>Candidatus Cyrtobacter</taxon>
    </lineage>
</organism>
<accession>A0ABU5L7F1</accession>
<comment type="caution">
    <text evidence="1">The sequence shown here is derived from an EMBL/GenBank/DDBJ whole genome shotgun (WGS) entry which is preliminary data.</text>
</comment>
<sequence>MIEALQELGAKHFLIFLVDLMEKMGTPLIEIKG</sequence>
<proteinExistence type="predicted"/>
<evidence type="ECO:0000313" key="1">
    <source>
        <dbReference type="EMBL" id="MDZ5762045.1"/>
    </source>
</evidence>
<protein>
    <submittedName>
        <fullName evidence="1">Uncharacterized protein</fullName>
    </submittedName>
</protein>
<reference evidence="1 2" key="1">
    <citation type="submission" date="2023-02" db="EMBL/GenBank/DDBJ databases">
        <title>Host association and intracellularity evolved multiple times independently in the Rickettsiales.</title>
        <authorList>
            <person name="Castelli M."/>
            <person name="Nardi T."/>
            <person name="Gammuto L."/>
            <person name="Bellinzona G."/>
            <person name="Sabaneyeva E."/>
            <person name="Potekhin A."/>
            <person name="Serra V."/>
            <person name="Petroni G."/>
            <person name="Sassera D."/>
        </authorList>
    </citation>
    <scope>NUCLEOTIDE SEQUENCE [LARGE SCALE GENOMIC DNA]</scope>
    <source>
        <strain evidence="1 2">BOD18</strain>
    </source>
</reference>
<name>A0ABU5L7F1_9RICK</name>
<dbReference type="Proteomes" id="UP001293791">
    <property type="component" value="Unassembled WGS sequence"/>
</dbReference>